<sequence>MSDYELKNKELVLSVNSLGAELTRITDLKTDTDYLWNGDPAYWKRHSPILFPIVGSLKNHRYHYNRKEYSLPQHGFARDMEFGLMSSSDSEIWFQLNATDETKKVFPFDFILEIGYRLTGRQITVLWNVINNGTSDMYFSIGAHPAFLCPLKDMENQSDCYISFDNKDTIHYLLINDNGLVVKKPFEEQAVLETENGFLNINPHLFDEDALIIENNQAHTVSLADSKKNPYVTVHFDAPLFGLWSPAGKNAPFVCIEPWYGRCDSNDFDGSLEDREWGNHIKAGKEFKTSYTIDII</sequence>
<dbReference type="GO" id="GO:0016853">
    <property type="term" value="F:isomerase activity"/>
    <property type="evidence" value="ECO:0007669"/>
    <property type="project" value="InterPro"/>
</dbReference>
<dbReference type="Pfam" id="PF01263">
    <property type="entry name" value="Aldose_epim"/>
    <property type="match status" value="1"/>
</dbReference>
<dbReference type="InterPro" id="IPR008183">
    <property type="entry name" value="Aldose_1/G6P_1-epimerase"/>
</dbReference>
<keyword evidence="2" id="KW-1185">Reference proteome</keyword>
<accession>A0A6P1TNP6</accession>
<dbReference type="GO" id="GO:0030246">
    <property type="term" value="F:carbohydrate binding"/>
    <property type="evidence" value="ECO:0007669"/>
    <property type="project" value="InterPro"/>
</dbReference>
<gene>
    <name evidence="1" type="ORF">Ana3638_14400</name>
</gene>
<dbReference type="Proteomes" id="UP000464314">
    <property type="component" value="Chromosome"/>
</dbReference>
<dbReference type="KEGG" id="anr:Ana3638_14400"/>
<protein>
    <submittedName>
        <fullName evidence="1">Aldose 1-epimerase family protein</fullName>
    </submittedName>
</protein>
<evidence type="ECO:0000313" key="1">
    <source>
        <dbReference type="EMBL" id="QHQ61819.1"/>
    </source>
</evidence>
<name>A0A6P1TNP6_9FIRM</name>
<dbReference type="InterPro" id="IPR014718">
    <property type="entry name" value="GH-type_carb-bd"/>
</dbReference>
<dbReference type="InterPro" id="IPR011013">
    <property type="entry name" value="Gal_mutarotase_sf_dom"/>
</dbReference>
<dbReference type="RefSeq" id="WP_161838644.1">
    <property type="nucleotide sequence ID" value="NZ_CP048000.1"/>
</dbReference>
<dbReference type="GO" id="GO:0005975">
    <property type="term" value="P:carbohydrate metabolic process"/>
    <property type="evidence" value="ECO:0007669"/>
    <property type="project" value="InterPro"/>
</dbReference>
<dbReference type="Gene3D" id="2.70.98.10">
    <property type="match status" value="1"/>
</dbReference>
<dbReference type="SUPFAM" id="SSF74650">
    <property type="entry name" value="Galactose mutarotase-like"/>
    <property type="match status" value="1"/>
</dbReference>
<reference evidence="1 2" key="1">
    <citation type="submission" date="2020-01" db="EMBL/GenBank/DDBJ databases">
        <title>Genome analysis of Anaerocolumna sp. CBA3638.</title>
        <authorList>
            <person name="Kim J."/>
            <person name="Roh S.W."/>
        </authorList>
    </citation>
    <scope>NUCLEOTIDE SEQUENCE [LARGE SCALE GENOMIC DNA]</scope>
    <source>
        <strain evidence="1 2">CBA3638</strain>
    </source>
</reference>
<dbReference type="AlphaFoldDB" id="A0A6P1TNP6"/>
<proteinExistence type="predicted"/>
<dbReference type="EMBL" id="CP048000">
    <property type="protein sequence ID" value="QHQ61819.1"/>
    <property type="molecule type" value="Genomic_DNA"/>
</dbReference>
<evidence type="ECO:0000313" key="2">
    <source>
        <dbReference type="Proteomes" id="UP000464314"/>
    </source>
</evidence>
<dbReference type="InterPro" id="IPR037481">
    <property type="entry name" value="LacX"/>
</dbReference>
<organism evidence="1 2">
    <name type="scientific">Anaerocolumna sedimenticola</name>
    <dbReference type="NCBI Taxonomy" id="2696063"/>
    <lineage>
        <taxon>Bacteria</taxon>
        <taxon>Bacillati</taxon>
        <taxon>Bacillota</taxon>
        <taxon>Clostridia</taxon>
        <taxon>Lachnospirales</taxon>
        <taxon>Lachnospiraceae</taxon>
        <taxon>Anaerocolumna</taxon>
    </lineage>
</organism>
<dbReference type="CDD" id="cd09024">
    <property type="entry name" value="Aldose_epim_lacX"/>
    <property type="match status" value="1"/>
</dbReference>